<evidence type="ECO:0000313" key="1">
    <source>
        <dbReference type="EMBL" id="OFA33731.1"/>
    </source>
</evidence>
<organism evidence="1 2">
    <name type="scientific">Bifidobacterium adolescentis</name>
    <dbReference type="NCBI Taxonomy" id="1680"/>
    <lineage>
        <taxon>Bacteria</taxon>
        <taxon>Bacillati</taxon>
        <taxon>Actinomycetota</taxon>
        <taxon>Actinomycetes</taxon>
        <taxon>Bifidobacteriales</taxon>
        <taxon>Bifidobacteriaceae</taxon>
        <taxon>Bifidobacterium</taxon>
    </lineage>
</organism>
<sequence length="164" mass="18032">MHFLGMVIGPETESEVDDVLVRWDENADVEPYVVELREDILERAREWASRRPDVDGSDEDALLGRFALYTGAELDEDGNEVSTMPEDAFYDWYELGGRWSGETASLQGLTVDGLRACAEAYPAVVALLGGIAVSVHGDGYEEEPTDPLAGCAGGEKVWFVDFHD</sequence>
<dbReference type="RefSeq" id="WP_070123022.1">
    <property type="nucleotide sequence ID" value="NZ_MAXD01000013.1"/>
</dbReference>
<dbReference type="AlphaFoldDB" id="A0A1E7XY20"/>
<reference evidence="1 2" key="1">
    <citation type="submission" date="2016-07" db="EMBL/GenBank/DDBJ databases">
        <title>Draft Genome Sequence of Bifidobacterium adolescentis strain Km 4.</title>
        <authorList>
            <person name="Danilenko V.N."/>
        </authorList>
    </citation>
    <scope>NUCLEOTIDE SEQUENCE [LARGE SCALE GENOMIC DNA]</scope>
    <source>
        <strain evidence="1 2">Km 4</strain>
    </source>
</reference>
<dbReference type="EMBL" id="MAXD01000013">
    <property type="protein sequence ID" value="OFA33731.1"/>
    <property type="molecule type" value="Genomic_DNA"/>
</dbReference>
<protein>
    <submittedName>
        <fullName evidence="1">Uncharacterized protein</fullName>
    </submittedName>
</protein>
<gene>
    <name evidence="1" type="ORF">BBK15_09680</name>
</gene>
<accession>A0A1E7XY20</accession>
<evidence type="ECO:0000313" key="2">
    <source>
        <dbReference type="Proteomes" id="UP000175684"/>
    </source>
</evidence>
<name>A0A1E7XY20_BIFAD</name>
<dbReference type="OrthoDB" id="9152081at2"/>
<proteinExistence type="predicted"/>
<dbReference type="Proteomes" id="UP000175684">
    <property type="component" value="Unassembled WGS sequence"/>
</dbReference>
<comment type="caution">
    <text evidence="1">The sequence shown here is derived from an EMBL/GenBank/DDBJ whole genome shotgun (WGS) entry which is preliminary data.</text>
</comment>